<keyword evidence="1" id="KW-1133">Transmembrane helix</keyword>
<gene>
    <name evidence="2" type="ORF">METZ01_LOCUS37804</name>
</gene>
<proteinExistence type="predicted"/>
<evidence type="ECO:0000313" key="2">
    <source>
        <dbReference type="EMBL" id="SUZ84950.1"/>
    </source>
</evidence>
<organism evidence="2">
    <name type="scientific">marine metagenome</name>
    <dbReference type="NCBI Taxonomy" id="408172"/>
    <lineage>
        <taxon>unclassified sequences</taxon>
        <taxon>metagenomes</taxon>
        <taxon>ecological metagenomes</taxon>
    </lineage>
</organism>
<keyword evidence="1" id="KW-0812">Transmembrane</keyword>
<feature type="transmembrane region" description="Helical" evidence="1">
    <location>
        <begin position="129"/>
        <end position="149"/>
    </location>
</feature>
<dbReference type="EMBL" id="UINC01001614">
    <property type="protein sequence ID" value="SUZ84950.1"/>
    <property type="molecule type" value="Genomic_DNA"/>
</dbReference>
<dbReference type="AlphaFoldDB" id="A0A381R0G4"/>
<reference evidence="2" key="1">
    <citation type="submission" date="2018-05" db="EMBL/GenBank/DDBJ databases">
        <authorList>
            <person name="Lanie J.A."/>
            <person name="Ng W.-L."/>
            <person name="Kazmierczak K.M."/>
            <person name="Andrzejewski T.M."/>
            <person name="Davidsen T.M."/>
            <person name="Wayne K.J."/>
            <person name="Tettelin H."/>
            <person name="Glass J.I."/>
            <person name="Rusch D."/>
            <person name="Podicherti R."/>
            <person name="Tsui H.-C.T."/>
            <person name="Winkler M.E."/>
        </authorList>
    </citation>
    <scope>NUCLEOTIDE SEQUENCE</scope>
</reference>
<sequence length="216" mass="23967">VRLLIRAVLVATTLLCMSGLVFAEPYTISGSVAYQNDTPVQYEEVEIDCATYEYDCHAFEGQSEPTDHSGGYELTIEVDESYDGAELLLTIRGESFSHVINLSAADQTSEGYVIEQDIILVQNSPTGPIFTGLGCSVLVFSVAFILILIRTVRRFSVEEEGERFVGRKTNPITDCPVCEGRLPRHLLTRHLIVEHEIDAHEAAEMVGSMLHEQSRD</sequence>
<feature type="non-terminal residue" evidence="2">
    <location>
        <position position="1"/>
    </location>
</feature>
<name>A0A381R0G4_9ZZZZ</name>
<protein>
    <submittedName>
        <fullName evidence="2">Uncharacterized protein</fullName>
    </submittedName>
</protein>
<accession>A0A381R0G4</accession>
<evidence type="ECO:0000256" key="1">
    <source>
        <dbReference type="SAM" id="Phobius"/>
    </source>
</evidence>
<keyword evidence="1" id="KW-0472">Membrane</keyword>